<sequence>MGWFEFLDNNPNPGMQRQQMSFHVREAQKAAYEMGIMLSQLAATQPHLSQQFSQLQQLNARVGDLLQQVQKQLDPPQS</sequence>
<organism evidence="1 2">
    <name type="scientific">Desulfofundulus australicus DSM 11792</name>
    <dbReference type="NCBI Taxonomy" id="1121425"/>
    <lineage>
        <taxon>Bacteria</taxon>
        <taxon>Bacillati</taxon>
        <taxon>Bacillota</taxon>
        <taxon>Clostridia</taxon>
        <taxon>Eubacteriales</taxon>
        <taxon>Peptococcaceae</taxon>
        <taxon>Desulfofundulus</taxon>
    </lineage>
</organism>
<name>A0A1M5DBK9_9FIRM</name>
<evidence type="ECO:0000313" key="2">
    <source>
        <dbReference type="Proteomes" id="UP000184196"/>
    </source>
</evidence>
<evidence type="ECO:0000313" key="1">
    <source>
        <dbReference type="EMBL" id="SHF64244.1"/>
    </source>
</evidence>
<dbReference type="OrthoDB" id="1809440at2"/>
<keyword evidence="2" id="KW-1185">Reference proteome</keyword>
<protein>
    <submittedName>
        <fullName evidence="1">Uncharacterized protein</fullName>
    </submittedName>
</protein>
<dbReference type="AlphaFoldDB" id="A0A1M5DBK9"/>
<proteinExistence type="predicted"/>
<dbReference type="RefSeq" id="WP_073167304.1">
    <property type="nucleotide sequence ID" value="NZ_FQUW01000047.1"/>
</dbReference>
<accession>A0A1M5DBK9</accession>
<gene>
    <name evidence="1" type="ORF">SAMN02745218_02775</name>
</gene>
<dbReference type="Proteomes" id="UP000184196">
    <property type="component" value="Unassembled WGS sequence"/>
</dbReference>
<reference evidence="2" key="1">
    <citation type="submission" date="2016-11" db="EMBL/GenBank/DDBJ databases">
        <authorList>
            <person name="Varghese N."/>
            <person name="Submissions S."/>
        </authorList>
    </citation>
    <scope>NUCLEOTIDE SEQUENCE [LARGE SCALE GENOMIC DNA]</scope>
    <source>
        <strain evidence="2">DSM 11792</strain>
    </source>
</reference>
<dbReference type="EMBL" id="FQUW01000047">
    <property type="protein sequence ID" value="SHF64244.1"/>
    <property type="molecule type" value="Genomic_DNA"/>
</dbReference>